<gene>
    <name evidence="2" type="ORF">NDU88_004088</name>
</gene>
<dbReference type="EMBL" id="JANPWB010000003">
    <property type="protein sequence ID" value="KAJ1200262.1"/>
    <property type="molecule type" value="Genomic_DNA"/>
</dbReference>
<feature type="compositionally biased region" description="Polar residues" evidence="1">
    <location>
        <begin position="56"/>
        <end position="68"/>
    </location>
</feature>
<protein>
    <submittedName>
        <fullName evidence="2">Uncharacterized protein</fullName>
    </submittedName>
</protein>
<sequence length="86" mass="9181">MGCASRRLRLCQADPLRPRETRLHPPARPLLPRRAAVSPAIFLRASPSGIGSQCIQEASGGSVNSFTAATERLPPPRARRGAELPG</sequence>
<evidence type="ECO:0000256" key="1">
    <source>
        <dbReference type="SAM" id="MobiDB-lite"/>
    </source>
</evidence>
<reference evidence="2" key="1">
    <citation type="journal article" date="2022" name="bioRxiv">
        <title>Sequencing and chromosome-scale assembly of the giantPleurodeles waltlgenome.</title>
        <authorList>
            <person name="Brown T."/>
            <person name="Elewa A."/>
            <person name="Iarovenko S."/>
            <person name="Subramanian E."/>
            <person name="Araus A.J."/>
            <person name="Petzold A."/>
            <person name="Susuki M."/>
            <person name="Suzuki K.-i.T."/>
            <person name="Hayashi T."/>
            <person name="Toyoda A."/>
            <person name="Oliveira C."/>
            <person name="Osipova E."/>
            <person name="Leigh N.D."/>
            <person name="Simon A."/>
            <person name="Yun M.H."/>
        </authorList>
    </citation>
    <scope>NUCLEOTIDE SEQUENCE</scope>
    <source>
        <strain evidence="2">20211129_DDA</strain>
        <tissue evidence="2">Liver</tissue>
    </source>
</reference>
<keyword evidence="3" id="KW-1185">Reference proteome</keyword>
<evidence type="ECO:0000313" key="2">
    <source>
        <dbReference type="EMBL" id="KAJ1200262.1"/>
    </source>
</evidence>
<evidence type="ECO:0000313" key="3">
    <source>
        <dbReference type="Proteomes" id="UP001066276"/>
    </source>
</evidence>
<dbReference type="AlphaFoldDB" id="A0AAV7VHM9"/>
<organism evidence="2 3">
    <name type="scientific">Pleurodeles waltl</name>
    <name type="common">Iberian ribbed newt</name>
    <dbReference type="NCBI Taxonomy" id="8319"/>
    <lineage>
        <taxon>Eukaryota</taxon>
        <taxon>Metazoa</taxon>
        <taxon>Chordata</taxon>
        <taxon>Craniata</taxon>
        <taxon>Vertebrata</taxon>
        <taxon>Euteleostomi</taxon>
        <taxon>Amphibia</taxon>
        <taxon>Batrachia</taxon>
        <taxon>Caudata</taxon>
        <taxon>Salamandroidea</taxon>
        <taxon>Salamandridae</taxon>
        <taxon>Pleurodelinae</taxon>
        <taxon>Pleurodeles</taxon>
    </lineage>
</organism>
<dbReference type="Proteomes" id="UP001066276">
    <property type="component" value="Chromosome 2_1"/>
</dbReference>
<accession>A0AAV7VHM9</accession>
<name>A0AAV7VHM9_PLEWA</name>
<feature type="region of interest" description="Disordered" evidence="1">
    <location>
        <begin position="56"/>
        <end position="86"/>
    </location>
</feature>
<proteinExistence type="predicted"/>
<comment type="caution">
    <text evidence="2">The sequence shown here is derived from an EMBL/GenBank/DDBJ whole genome shotgun (WGS) entry which is preliminary data.</text>
</comment>